<reference evidence="12" key="1">
    <citation type="submission" date="2023-07" db="EMBL/GenBank/DDBJ databases">
        <title>Between Cages and Wild: Unraveling the Impact of Captivity on Animal Microbiomes and Antimicrobial Resistance.</title>
        <authorList>
            <person name="Schmartz G.P."/>
            <person name="Rehner J."/>
            <person name="Schuff M.J."/>
            <person name="Becker S.L."/>
            <person name="Kravczyk M."/>
            <person name="Gurevich A."/>
            <person name="Francke R."/>
            <person name="Mueller R."/>
            <person name="Keller V."/>
            <person name="Keller A."/>
        </authorList>
    </citation>
    <scope>NUCLEOTIDE SEQUENCE</scope>
    <source>
        <strain evidence="12">S39M_St_73</strain>
    </source>
</reference>
<dbReference type="GO" id="GO:0017111">
    <property type="term" value="F:ribonucleoside triphosphate phosphatase activity"/>
    <property type="evidence" value="ECO:0007669"/>
    <property type="project" value="InterPro"/>
</dbReference>
<dbReference type="Pfam" id="PF01725">
    <property type="entry name" value="Ham1p_like"/>
    <property type="match status" value="1"/>
</dbReference>
<dbReference type="PANTHER" id="PTHR11067:SF9">
    <property type="entry name" value="INOSINE TRIPHOSPHATE PYROPHOSPHATASE"/>
    <property type="match status" value="1"/>
</dbReference>
<dbReference type="GO" id="GO:0036220">
    <property type="term" value="F:ITP diphosphatase activity"/>
    <property type="evidence" value="ECO:0007669"/>
    <property type="project" value="UniProtKB-UniRule"/>
</dbReference>
<gene>
    <name evidence="12" type="ORF">Q4F26_01630</name>
</gene>
<comment type="catalytic activity">
    <reaction evidence="8 10">
        <text>dITP + H2O = dIMP + diphosphate + H(+)</text>
        <dbReference type="Rhea" id="RHEA:28342"/>
        <dbReference type="ChEBI" id="CHEBI:15377"/>
        <dbReference type="ChEBI" id="CHEBI:15378"/>
        <dbReference type="ChEBI" id="CHEBI:33019"/>
        <dbReference type="ChEBI" id="CHEBI:61194"/>
        <dbReference type="ChEBI" id="CHEBI:61382"/>
        <dbReference type="EC" id="3.6.1.66"/>
    </reaction>
</comment>
<feature type="binding site" evidence="10">
    <location>
        <begin position="8"/>
        <end position="13"/>
    </location>
    <ligand>
        <name>substrate</name>
    </ligand>
</feature>
<keyword evidence="13" id="KW-1185">Reference proteome</keyword>
<evidence type="ECO:0000256" key="9">
    <source>
        <dbReference type="ARBA" id="ARBA00052017"/>
    </source>
</evidence>
<evidence type="ECO:0000256" key="4">
    <source>
        <dbReference type="ARBA" id="ARBA00022741"/>
    </source>
</evidence>
<evidence type="ECO:0000256" key="11">
    <source>
        <dbReference type="RuleBase" id="RU003781"/>
    </source>
</evidence>
<feature type="binding site" evidence="10">
    <location>
        <position position="41"/>
    </location>
    <ligand>
        <name>Mg(2+)</name>
        <dbReference type="ChEBI" id="CHEBI:18420"/>
    </ligand>
</feature>
<dbReference type="GO" id="GO:0009146">
    <property type="term" value="P:purine nucleoside triphosphate catabolic process"/>
    <property type="evidence" value="ECO:0007669"/>
    <property type="project" value="UniProtKB-UniRule"/>
</dbReference>
<feature type="binding site" evidence="10">
    <location>
        <position position="176"/>
    </location>
    <ligand>
        <name>substrate</name>
    </ligand>
</feature>
<dbReference type="Proteomes" id="UP001171751">
    <property type="component" value="Unassembled WGS sequence"/>
</dbReference>
<organism evidence="12 13">
    <name type="scientific">Atopococcus tabaci</name>
    <dbReference type="NCBI Taxonomy" id="269774"/>
    <lineage>
        <taxon>Bacteria</taxon>
        <taxon>Bacillati</taxon>
        <taxon>Bacillota</taxon>
        <taxon>Bacilli</taxon>
        <taxon>Lactobacillales</taxon>
        <taxon>Carnobacteriaceae</taxon>
        <taxon>Atopococcus</taxon>
    </lineage>
</organism>
<proteinExistence type="inferred from homology"/>
<comment type="caution">
    <text evidence="12">The sequence shown here is derived from an EMBL/GenBank/DDBJ whole genome shotgun (WGS) entry which is preliminary data.</text>
</comment>
<dbReference type="NCBIfam" id="NF011397">
    <property type="entry name" value="PRK14822.1"/>
    <property type="match status" value="1"/>
</dbReference>
<dbReference type="CDD" id="cd00515">
    <property type="entry name" value="HAM1"/>
    <property type="match status" value="1"/>
</dbReference>
<keyword evidence="6 10" id="KW-0460">Magnesium</keyword>
<evidence type="ECO:0000256" key="1">
    <source>
        <dbReference type="ARBA" id="ARBA00008023"/>
    </source>
</evidence>
<dbReference type="EMBL" id="JAUNQW010000004">
    <property type="protein sequence ID" value="MDO5457023.1"/>
    <property type="molecule type" value="Genomic_DNA"/>
</dbReference>
<keyword evidence="4 10" id="KW-0547">Nucleotide-binding</keyword>
<evidence type="ECO:0000313" key="13">
    <source>
        <dbReference type="Proteomes" id="UP001171751"/>
    </source>
</evidence>
<sequence>MKKVLIATRNIGKAQEFKALFEPRGYQVETLSDYKDLPEIEETGKTFAENARLKAEKISQLTQRIVIGDDSGLMVDALDGAPGIYSARYAGEDHNDRANNKKLLEELKGLEDDQRKAKFHTTLAVAGPGKETLIIEGEVQGRILTEARGNDGFGYDPVFFHEDSQKTLAELSAEEKNEISHRGNALKALDQQWEGWIQNG</sequence>
<feature type="binding site" evidence="10">
    <location>
        <position position="70"/>
    </location>
    <ligand>
        <name>Mg(2+)</name>
        <dbReference type="ChEBI" id="CHEBI:18420"/>
    </ligand>
</feature>
<feature type="binding site" evidence="10">
    <location>
        <position position="71"/>
    </location>
    <ligand>
        <name>substrate</name>
    </ligand>
</feature>
<keyword evidence="7 10" id="KW-0546">Nucleotide metabolism</keyword>
<dbReference type="GO" id="GO:0005829">
    <property type="term" value="C:cytosol"/>
    <property type="evidence" value="ECO:0007669"/>
    <property type="project" value="TreeGrafter"/>
</dbReference>
<evidence type="ECO:0000256" key="10">
    <source>
        <dbReference type="HAMAP-Rule" id="MF_01405"/>
    </source>
</evidence>
<feature type="binding site" evidence="10">
    <location>
        <begin position="153"/>
        <end position="156"/>
    </location>
    <ligand>
        <name>substrate</name>
    </ligand>
</feature>
<feature type="binding site" evidence="10">
    <location>
        <begin position="181"/>
        <end position="182"/>
    </location>
    <ligand>
        <name>substrate</name>
    </ligand>
</feature>
<dbReference type="NCBIfam" id="TIGR00042">
    <property type="entry name" value="RdgB/HAM1 family non-canonical purine NTP pyrophosphatase"/>
    <property type="match status" value="1"/>
</dbReference>
<evidence type="ECO:0000313" key="12">
    <source>
        <dbReference type="EMBL" id="MDO5457023.1"/>
    </source>
</evidence>
<accession>A0AA43RKB0</accession>
<evidence type="ECO:0000256" key="7">
    <source>
        <dbReference type="ARBA" id="ARBA00023080"/>
    </source>
</evidence>
<name>A0AA43RKB0_9LACT</name>
<comment type="catalytic activity">
    <reaction evidence="10">
        <text>ITP + H2O = IMP + diphosphate + H(+)</text>
        <dbReference type="Rhea" id="RHEA:29399"/>
        <dbReference type="ChEBI" id="CHEBI:15377"/>
        <dbReference type="ChEBI" id="CHEBI:15378"/>
        <dbReference type="ChEBI" id="CHEBI:33019"/>
        <dbReference type="ChEBI" id="CHEBI:58053"/>
        <dbReference type="ChEBI" id="CHEBI:61402"/>
        <dbReference type="EC" id="3.6.1.66"/>
    </reaction>
</comment>
<dbReference type="HAMAP" id="MF_01405">
    <property type="entry name" value="Non_canon_purine_NTPase"/>
    <property type="match status" value="1"/>
</dbReference>
<evidence type="ECO:0000256" key="8">
    <source>
        <dbReference type="ARBA" id="ARBA00051875"/>
    </source>
</evidence>
<dbReference type="InterPro" id="IPR002637">
    <property type="entry name" value="RdgB/HAM1"/>
</dbReference>
<evidence type="ECO:0000256" key="5">
    <source>
        <dbReference type="ARBA" id="ARBA00022801"/>
    </source>
</evidence>
<keyword evidence="5 10" id="KW-0378">Hydrolase</keyword>
<dbReference type="GO" id="GO:0009117">
    <property type="term" value="P:nucleotide metabolic process"/>
    <property type="evidence" value="ECO:0007669"/>
    <property type="project" value="UniProtKB-KW"/>
</dbReference>
<evidence type="ECO:0000256" key="2">
    <source>
        <dbReference type="ARBA" id="ARBA00011738"/>
    </source>
</evidence>
<comment type="catalytic activity">
    <reaction evidence="9 10">
        <text>XTP + H2O = XMP + diphosphate + H(+)</text>
        <dbReference type="Rhea" id="RHEA:28610"/>
        <dbReference type="ChEBI" id="CHEBI:15377"/>
        <dbReference type="ChEBI" id="CHEBI:15378"/>
        <dbReference type="ChEBI" id="CHEBI:33019"/>
        <dbReference type="ChEBI" id="CHEBI:57464"/>
        <dbReference type="ChEBI" id="CHEBI:61314"/>
        <dbReference type="EC" id="3.6.1.66"/>
    </reaction>
</comment>
<dbReference type="SUPFAM" id="SSF52972">
    <property type="entry name" value="ITPase-like"/>
    <property type="match status" value="1"/>
</dbReference>
<feature type="active site" description="Proton acceptor" evidence="10">
    <location>
        <position position="70"/>
    </location>
</feature>
<dbReference type="GO" id="GO:0036222">
    <property type="term" value="F:XTP diphosphatase activity"/>
    <property type="evidence" value="ECO:0007669"/>
    <property type="project" value="UniProtKB-UniRule"/>
</dbReference>
<dbReference type="PANTHER" id="PTHR11067">
    <property type="entry name" value="INOSINE TRIPHOSPHATE PYROPHOSPHATASE/HAM1 PROTEIN"/>
    <property type="match status" value="1"/>
</dbReference>
<comment type="cofactor">
    <cofactor evidence="10">
        <name>Mg(2+)</name>
        <dbReference type="ChEBI" id="CHEBI:18420"/>
    </cofactor>
    <text evidence="10">Binds 1 Mg(2+) ion per subunit.</text>
</comment>
<comment type="similarity">
    <text evidence="1 10 11">Belongs to the HAM1 NTPase family.</text>
</comment>
<dbReference type="EC" id="3.6.1.66" evidence="10"/>
<keyword evidence="3 10" id="KW-0479">Metal-binding</keyword>
<evidence type="ECO:0000256" key="6">
    <source>
        <dbReference type="ARBA" id="ARBA00022842"/>
    </source>
</evidence>
<evidence type="ECO:0000256" key="3">
    <source>
        <dbReference type="ARBA" id="ARBA00022723"/>
    </source>
</evidence>
<dbReference type="FunFam" id="3.90.950.10:FF:000001">
    <property type="entry name" value="dITP/XTP pyrophosphatase"/>
    <property type="match status" value="1"/>
</dbReference>
<dbReference type="Gene3D" id="3.90.950.10">
    <property type="match status" value="1"/>
</dbReference>
<dbReference type="InterPro" id="IPR029001">
    <property type="entry name" value="ITPase-like_fam"/>
</dbReference>
<dbReference type="GO" id="GO:0000166">
    <property type="term" value="F:nucleotide binding"/>
    <property type="evidence" value="ECO:0007669"/>
    <property type="project" value="UniProtKB-KW"/>
</dbReference>
<dbReference type="GO" id="GO:0035870">
    <property type="term" value="F:dITP diphosphatase activity"/>
    <property type="evidence" value="ECO:0007669"/>
    <property type="project" value="UniProtKB-UniRule"/>
</dbReference>
<dbReference type="InterPro" id="IPR020922">
    <property type="entry name" value="dITP/XTP_pyrophosphatase"/>
</dbReference>
<protein>
    <recommendedName>
        <fullName evidence="10">dITP/XTP pyrophosphatase</fullName>
        <ecNumber evidence="10">3.6.1.66</ecNumber>
    </recommendedName>
    <alternativeName>
        <fullName evidence="10">Non-canonical purine NTP pyrophosphatase</fullName>
    </alternativeName>
    <alternativeName>
        <fullName evidence="10">Non-standard purine NTP pyrophosphatase</fullName>
    </alternativeName>
    <alternativeName>
        <fullName evidence="10">Nucleoside-triphosphate diphosphatase</fullName>
    </alternativeName>
    <alternativeName>
        <fullName evidence="10">Nucleoside-triphosphate pyrophosphatase</fullName>
        <shortName evidence="10">NTPase</shortName>
    </alternativeName>
</protein>
<dbReference type="AlphaFoldDB" id="A0AA43RKB0"/>
<dbReference type="GO" id="GO:0046872">
    <property type="term" value="F:metal ion binding"/>
    <property type="evidence" value="ECO:0007669"/>
    <property type="project" value="UniProtKB-KW"/>
</dbReference>
<comment type="subunit">
    <text evidence="2 10">Homodimer.</text>
</comment>
<comment type="function">
    <text evidence="10">Pyrophosphatase that catalyzes the hydrolysis of nucleoside triphosphates to their monophosphate derivatives, with a high preference for the non-canonical purine nucleotides XTP (xanthosine triphosphate), dITP (deoxyinosine triphosphate) and ITP. Seems to function as a house-cleaning enzyme that removes non-canonical purine nucleotides from the nucleotide pool, thus preventing their incorporation into DNA/RNA and avoiding chromosomal lesions.</text>
</comment>